<feature type="region of interest" description="Disordered" evidence="1">
    <location>
        <begin position="109"/>
        <end position="150"/>
    </location>
</feature>
<evidence type="ECO:0000313" key="2">
    <source>
        <dbReference type="EMBL" id="CAI2386235.1"/>
    </source>
</evidence>
<feature type="compositionally biased region" description="Polar residues" evidence="1">
    <location>
        <begin position="112"/>
        <end position="132"/>
    </location>
</feature>
<reference evidence="2" key="1">
    <citation type="submission" date="2023-07" db="EMBL/GenBank/DDBJ databases">
        <authorList>
            <consortium name="AG Swart"/>
            <person name="Singh M."/>
            <person name="Singh A."/>
            <person name="Seah K."/>
            <person name="Emmerich C."/>
        </authorList>
    </citation>
    <scope>NUCLEOTIDE SEQUENCE</scope>
    <source>
        <strain evidence="2">DP1</strain>
    </source>
</reference>
<evidence type="ECO:0000256" key="1">
    <source>
        <dbReference type="SAM" id="MobiDB-lite"/>
    </source>
</evidence>
<dbReference type="Proteomes" id="UP001295684">
    <property type="component" value="Unassembled WGS sequence"/>
</dbReference>
<organism evidence="2 3">
    <name type="scientific">Euplotes crassus</name>
    <dbReference type="NCBI Taxonomy" id="5936"/>
    <lineage>
        <taxon>Eukaryota</taxon>
        <taxon>Sar</taxon>
        <taxon>Alveolata</taxon>
        <taxon>Ciliophora</taxon>
        <taxon>Intramacronucleata</taxon>
        <taxon>Spirotrichea</taxon>
        <taxon>Hypotrichia</taxon>
        <taxon>Euplotida</taxon>
        <taxon>Euplotidae</taxon>
        <taxon>Moneuplotes</taxon>
    </lineage>
</organism>
<comment type="caution">
    <text evidence="2">The sequence shown here is derived from an EMBL/GenBank/DDBJ whole genome shotgun (WGS) entry which is preliminary data.</text>
</comment>
<feature type="compositionally biased region" description="Polar residues" evidence="1">
    <location>
        <begin position="140"/>
        <end position="150"/>
    </location>
</feature>
<protein>
    <submittedName>
        <fullName evidence="2">Uncharacterized protein</fullName>
    </submittedName>
</protein>
<accession>A0AAD1Y7J0</accession>
<dbReference type="AlphaFoldDB" id="A0AAD1Y7J0"/>
<feature type="compositionally biased region" description="Basic and acidic residues" evidence="1">
    <location>
        <begin position="34"/>
        <end position="54"/>
    </location>
</feature>
<proteinExistence type="predicted"/>
<gene>
    <name evidence="2" type="ORF">ECRASSUSDP1_LOCUS27844</name>
</gene>
<keyword evidence="3" id="KW-1185">Reference proteome</keyword>
<dbReference type="EMBL" id="CAMPGE010028721">
    <property type="protein sequence ID" value="CAI2386235.1"/>
    <property type="molecule type" value="Genomic_DNA"/>
</dbReference>
<feature type="region of interest" description="Disordered" evidence="1">
    <location>
        <begin position="26"/>
        <end position="54"/>
    </location>
</feature>
<sequence>MAFKGIKETFTFFSCYHQADLSQETVESSTFQRSENDKEVEVKQSKEDRSQKLADKHPILYSNFGTPRTEIPIQNACCNPSSGVSVRHEEFICIKNGRELMSSRLETLVDSPLSSPRYSPCKTNSIENGESDSGSEKEGTGSQESSIDQN</sequence>
<name>A0AAD1Y7J0_EUPCR</name>
<evidence type="ECO:0000313" key="3">
    <source>
        <dbReference type="Proteomes" id="UP001295684"/>
    </source>
</evidence>